<dbReference type="GO" id="GO:0097023">
    <property type="term" value="F:fructose 6-phosphate aldolase activity"/>
    <property type="evidence" value="ECO:0007669"/>
    <property type="project" value="RHEA"/>
</dbReference>
<evidence type="ECO:0000256" key="1">
    <source>
        <dbReference type="ARBA" id="ARBA00000807"/>
    </source>
</evidence>
<dbReference type="EC" id="3.1.3.-" evidence="10"/>
<dbReference type="GO" id="GO:0103026">
    <property type="term" value="F:fructose-1-phosphatase activity"/>
    <property type="evidence" value="ECO:0007669"/>
    <property type="project" value="RHEA"/>
</dbReference>
<keyword evidence="5 10" id="KW-0479">Metal-binding</keyword>
<evidence type="ECO:0000256" key="3">
    <source>
        <dbReference type="ARBA" id="ARBA00009519"/>
    </source>
</evidence>
<dbReference type="PANTHER" id="PTHR12260:SF6">
    <property type="entry name" value="DAMAGE-CONTROL PHOSPHATASE ARMT1"/>
    <property type="match status" value="1"/>
</dbReference>
<comment type="catalytic activity">
    <reaction evidence="9 10">
        <text>beta-D-fructose 6-phosphate = dihydroxyacetone + D-glyceraldehyde 3-phosphate</text>
        <dbReference type="Rhea" id="RHEA:28002"/>
        <dbReference type="ChEBI" id="CHEBI:16016"/>
        <dbReference type="ChEBI" id="CHEBI:57634"/>
        <dbReference type="ChEBI" id="CHEBI:59776"/>
    </reaction>
</comment>
<sequence length="476" mass="54603">YSGCMYLCIPRLGTYLLHDRLSSFWALKKEEEIEESLMKVLKDVGPPPSAPLAAKYKRSFAFPSMNERVPVIITKIIDYIVRDKKNIIQNFGENAEEEIKAVIGEISELKNHLQTAKCFQEFSSDSPDTELWNSEIRNRKSKGDPLNYYESDWLFSECYLYRRIKEIFATKKLLCNLDPFSYQKEPVLSQSIEDLGPHLRRLIDQKVFDKDHQLSPTDIKSNLSYLIKCSLWANRMDMSLSGGNTDVALDVIDLVHNWDSNILVDHTDQVSSIVLGKDPLDVVDLVTDNGAIELLNDLILADFLVTRCRVKKVHFRVKPMYWYVSDVTQHDFHSTINIISRHSLDHYKFFGTRWRSFIDQGIWEVSSETFWCLGLPYSDMARVDPAFFAELKASPLVIFKGDLNYRKLVQDRNWKTTTSFSEALGDFSPVVLLALRTCKADTIAGLEPGTAENISKQSPDWMVSGEYGLIQFNSGQ</sequence>
<comment type="catalytic activity">
    <reaction evidence="1 10">
        <text>L-glutamyl-[protein] + S-adenosyl-L-methionine = [protein]-L-glutamate 5-O-methyl ester + S-adenosyl-L-homocysteine</text>
        <dbReference type="Rhea" id="RHEA:24452"/>
        <dbReference type="Rhea" id="RHEA-COMP:10208"/>
        <dbReference type="Rhea" id="RHEA-COMP:10311"/>
        <dbReference type="ChEBI" id="CHEBI:29973"/>
        <dbReference type="ChEBI" id="CHEBI:57856"/>
        <dbReference type="ChEBI" id="CHEBI:59789"/>
        <dbReference type="ChEBI" id="CHEBI:82795"/>
    </reaction>
</comment>
<proteinExistence type="inferred from homology"/>
<dbReference type="InterPro" id="IPR036075">
    <property type="entry name" value="ARMT-1-like_metal-bd_sf"/>
</dbReference>
<evidence type="ECO:0000256" key="7">
    <source>
        <dbReference type="ARBA" id="ARBA00023211"/>
    </source>
</evidence>
<dbReference type="GO" id="GO:0005634">
    <property type="term" value="C:nucleus"/>
    <property type="evidence" value="ECO:0007669"/>
    <property type="project" value="TreeGrafter"/>
</dbReference>
<dbReference type="GO" id="GO:0032259">
    <property type="term" value="P:methylation"/>
    <property type="evidence" value="ECO:0007669"/>
    <property type="project" value="UniProtKB-KW"/>
</dbReference>
<comment type="function">
    <text evidence="8 10">Metal-dependent phosphatase that shows phosphatase activity against several substrates, including fructose-1-phosphate and fructose-6-phosphate. Its preference for fructose-1-phosphate, a strong glycating agent that causes DNA damage rather than a canonical yeast metabolite, suggests a damage-control function in hexose phosphate metabolism. Has also been shown to have O-methyltransferase activity that methylates glutamate residues of target proteins to form gamma-glutamyl methyl ester residues. Possibly methylates PCNA, suggesting it is involved in the DNA damage response.</text>
</comment>
<accession>A0A0K8T496</accession>
<evidence type="ECO:0000256" key="2">
    <source>
        <dbReference type="ARBA" id="ARBA00001326"/>
    </source>
</evidence>
<evidence type="ECO:0000259" key="11">
    <source>
        <dbReference type="Pfam" id="PF01937"/>
    </source>
</evidence>
<protein>
    <recommendedName>
        <fullName evidence="10">Sugar phosphate phosphatase</fullName>
        <ecNumber evidence="10">2.1.1.-</ecNumber>
        <ecNumber evidence="10">3.1.3.-</ecNumber>
    </recommendedName>
</protein>
<reference evidence="12" key="1">
    <citation type="submission" date="2014-09" db="EMBL/GenBank/DDBJ databases">
        <authorList>
            <person name="Magalhaes I.L.F."/>
            <person name="Oliveira U."/>
            <person name="Santos F.R."/>
            <person name="Vidigal T.H.D.A."/>
            <person name="Brescovit A.D."/>
            <person name="Santos A.J."/>
        </authorList>
    </citation>
    <scope>NUCLEOTIDE SEQUENCE</scope>
</reference>
<evidence type="ECO:0000256" key="8">
    <source>
        <dbReference type="ARBA" id="ARBA00045980"/>
    </source>
</evidence>
<comment type="domain">
    <text evidence="10">Subfamily III proteins have a conserved RTxK motif about 40-50 residues from the C-terminus; the threonine may be replaced by serine or cysteine.</text>
</comment>
<comment type="cofactor">
    <cofactor evidence="10">
        <name>Mn(2+)</name>
        <dbReference type="ChEBI" id="CHEBI:29035"/>
    </cofactor>
    <cofactor evidence="10">
        <name>Ni(2+)</name>
        <dbReference type="ChEBI" id="CHEBI:49786"/>
    </cofactor>
</comment>
<dbReference type="GO" id="GO:0046872">
    <property type="term" value="F:metal ion binding"/>
    <property type="evidence" value="ECO:0007669"/>
    <property type="project" value="UniProtKB-UniRule"/>
</dbReference>
<keyword evidence="6 10" id="KW-0378">Hydrolase</keyword>
<dbReference type="Pfam" id="PF01937">
    <property type="entry name" value="ARMT1-like_dom"/>
    <property type="match status" value="1"/>
</dbReference>
<comment type="similarity">
    <text evidence="3 10">Belongs to the damage-control phosphatase family. Sugar phosphate phosphatase III subfamily.</text>
</comment>
<evidence type="ECO:0000256" key="6">
    <source>
        <dbReference type="ARBA" id="ARBA00022801"/>
    </source>
</evidence>
<dbReference type="AlphaFoldDB" id="A0A0K8T496"/>
<evidence type="ECO:0000256" key="10">
    <source>
        <dbReference type="RuleBase" id="RU367030"/>
    </source>
</evidence>
<evidence type="ECO:0000256" key="9">
    <source>
        <dbReference type="ARBA" id="ARBA00048809"/>
    </source>
</evidence>
<feature type="domain" description="Damage-control phosphatase ARMT1-like metal-binding" evidence="11">
    <location>
        <begin position="65"/>
        <end position="453"/>
    </location>
</feature>
<dbReference type="EC" id="2.1.1.-" evidence="10"/>
<organism evidence="12">
    <name type="scientific">Lygus hesperus</name>
    <name type="common">Western plant bug</name>
    <dbReference type="NCBI Taxonomy" id="30085"/>
    <lineage>
        <taxon>Eukaryota</taxon>
        <taxon>Metazoa</taxon>
        <taxon>Ecdysozoa</taxon>
        <taxon>Arthropoda</taxon>
        <taxon>Hexapoda</taxon>
        <taxon>Insecta</taxon>
        <taxon>Pterygota</taxon>
        <taxon>Neoptera</taxon>
        <taxon>Paraneoptera</taxon>
        <taxon>Hemiptera</taxon>
        <taxon>Heteroptera</taxon>
        <taxon>Panheteroptera</taxon>
        <taxon>Cimicomorpha</taxon>
        <taxon>Miridae</taxon>
        <taxon>Mirini</taxon>
        <taxon>Lygus</taxon>
    </lineage>
</organism>
<dbReference type="InterPro" id="IPR002791">
    <property type="entry name" value="ARMT1-like_metal-bd"/>
</dbReference>
<dbReference type="Gene3D" id="1.20.930.60">
    <property type="match status" value="1"/>
</dbReference>
<evidence type="ECO:0000313" key="12">
    <source>
        <dbReference type="EMBL" id="JAG60359.1"/>
    </source>
</evidence>
<dbReference type="GO" id="GO:0006974">
    <property type="term" value="P:DNA damage response"/>
    <property type="evidence" value="ECO:0007669"/>
    <property type="project" value="TreeGrafter"/>
</dbReference>
<evidence type="ECO:0000256" key="4">
    <source>
        <dbReference type="ARBA" id="ARBA00022596"/>
    </source>
</evidence>
<comment type="catalytic activity">
    <reaction evidence="2 10">
        <text>beta-D-fructose 1-phosphate + H2O = D-fructose + phosphate</text>
        <dbReference type="Rhea" id="RHEA:35603"/>
        <dbReference type="ChEBI" id="CHEBI:15377"/>
        <dbReference type="ChEBI" id="CHEBI:37721"/>
        <dbReference type="ChEBI" id="CHEBI:43474"/>
        <dbReference type="ChEBI" id="CHEBI:138881"/>
    </reaction>
</comment>
<keyword evidence="7 10" id="KW-0464">Manganese</keyword>
<feature type="non-terminal residue" evidence="12">
    <location>
        <position position="1"/>
    </location>
</feature>
<keyword evidence="4" id="KW-0533">Nickel</keyword>
<dbReference type="InterPro" id="IPR039763">
    <property type="entry name" value="ARMT1"/>
</dbReference>
<dbReference type="Gene3D" id="3.40.50.10880">
    <property type="entry name" value="Uncharacterised protein PF01937, DUF89, domain 3"/>
    <property type="match status" value="1"/>
</dbReference>
<evidence type="ECO:0000256" key="5">
    <source>
        <dbReference type="ARBA" id="ARBA00022723"/>
    </source>
</evidence>
<dbReference type="PANTHER" id="PTHR12260">
    <property type="entry name" value="DAMAGE-CONTROL PHOSPHATASE ARMT1"/>
    <property type="match status" value="1"/>
</dbReference>
<keyword evidence="10" id="KW-0808">Transferase</keyword>
<name>A0A0K8T496_LYGHE</name>
<dbReference type="EMBL" id="GBRD01005462">
    <property type="protein sequence ID" value="JAG60359.1"/>
    <property type="molecule type" value="Transcribed_RNA"/>
</dbReference>
<dbReference type="GO" id="GO:0008983">
    <property type="term" value="F:protein-glutamate O-methyltransferase activity"/>
    <property type="evidence" value="ECO:0007669"/>
    <property type="project" value="RHEA"/>
</dbReference>
<keyword evidence="10" id="KW-0489">Methyltransferase</keyword>
<dbReference type="SUPFAM" id="SSF111321">
    <property type="entry name" value="AF1104-like"/>
    <property type="match status" value="1"/>
</dbReference>